<organism evidence="2 3">
    <name type="scientific">Thlaspi arvense</name>
    <name type="common">Field penny-cress</name>
    <dbReference type="NCBI Taxonomy" id="13288"/>
    <lineage>
        <taxon>Eukaryota</taxon>
        <taxon>Viridiplantae</taxon>
        <taxon>Streptophyta</taxon>
        <taxon>Embryophyta</taxon>
        <taxon>Tracheophyta</taxon>
        <taxon>Spermatophyta</taxon>
        <taxon>Magnoliopsida</taxon>
        <taxon>eudicotyledons</taxon>
        <taxon>Gunneridae</taxon>
        <taxon>Pentapetalae</taxon>
        <taxon>rosids</taxon>
        <taxon>malvids</taxon>
        <taxon>Brassicales</taxon>
        <taxon>Brassicaceae</taxon>
        <taxon>Thlaspideae</taxon>
        <taxon>Thlaspi</taxon>
    </lineage>
</organism>
<feature type="chain" id="PRO_5043762407" evidence="1">
    <location>
        <begin position="27"/>
        <end position="115"/>
    </location>
</feature>
<evidence type="ECO:0000256" key="1">
    <source>
        <dbReference type="SAM" id="SignalP"/>
    </source>
</evidence>
<evidence type="ECO:0000313" key="2">
    <source>
        <dbReference type="EMBL" id="CAH2065662.1"/>
    </source>
</evidence>
<evidence type="ECO:0000313" key="3">
    <source>
        <dbReference type="Proteomes" id="UP000836841"/>
    </source>
</evidence>
<gene>
    <name evidence="2" type="ORF">TAV2_LOCUS16897</name>
</gene>
<dbReference type="AlphaFoldDB" id="A0AAU9SIP7"/>
<dbReference type="EMBL" id="OU466861">
    <property type="protein sequence ID" value="CAH2065662.1"/>
    <property type="molecule type" value="Genomic_DNA"/>
</dbReference>
<accession>A0AAU9SIP7</accession>
<sequence>MMFLFSWLTFVLDIFFLDIFFFDNSGLNIGHEDILPQYLPLLADYKLVPPINNRISSPKSSDLLRHSNSSKKKIKFPVTSLNSGDGANLSTIRYYHIRGKWHFKNWNLKFFKKLF</sequence>
<protein>
    <submittedName>
        <fullName evidence="2">Uncharacterized protein</fullName>
    </submittedName>
</protein>
<keyword evidence="1" id="KW-0732">Signal</keyword>
<name>A0AAU9SIP7_THLAR</name>
<keyword evidence="3" id="KW-1185">Reference proteome</keyword>
<proteinExistence type="predicted"/>
<feature type="signal peptide" evidence="1">
    <location>
        <begin position="1"/>
        <end position="26"/>
    </location>
</feature>
<reference evidence="2 3" key="1">
    <citation type="submission" date="2022-03" db="EMBL/GenBank/DDBJ databases">
        <authorList>
            <person name="Nunn A."/>
            <person name="Chopra R."/>
            <person name="Nunn A."/>
            <person name="Contreras Garrido A."/>
        </authorList>
    </citation>
    <scope>NUCLEOTIDE SEQUENCE [LARGE SCALE GENOMIC DNA]</scope>
</reference>
<dbReference type="Proteomes" id="UP000836841">
    <property type="component" value="Chromosome 5"/>
</dbReference>